<dbReference type="Proteomes" id="UP001159427">
    <property type="component" value="Unassembled WGS sequence"/>
</dbReference>
<dbReference type="PANTHER" id="PTHR24104">
    <property type="entry name" value="E3 UBIQUITIN-PROTEIN LIGASE NHLRC1-RELATED"/>
    <property type="match status" value="1"/>
</dbReference>
<evidence type="ECO:0000313" key="4">
    <source>
        <dbReference type="Proteomes" id="UP001159427"/>
    </source>
</evidence>
<name>A0ABN8RS10_9CNID</name>
<feature type="repeat" description="NHL" evidence="2">
    <location>
        <begin position="137"/>
        <end position="180"/>
    </location>
</feature>
<dbReference type="SUPFAM" id="SSF63825">
    <property type="entry name" value="YWTD domain"/>
    <property type="match status" value="1"/>
</dbReference>
<dbReference type="EMBL" id="CALNXI010001989">
    <property type="protein sequence ID" value="CAH3180955.1"/>
    <property type="molecule type" value="Genomic_DNA"/>
</dbReference>
<dbReference type="InterPro" id="IPR001258">
    <property type="entry name" value="NHL_repeat"/>
</dbReference>
<dbReference type="Gene3D" id="2.120.10.30">
    <property type="entry name" value="TolB, C-terminal domain"/>
    <property type="match status" value="2"/>
</dbReference>
<dbReference type="InterPro" id="IPR050952">
    <property type="entry name" value="TRIM-NHL_E3_ligases"/>
</dbReference>
<protein>
    <submittedName>
        <fullName evidence="3">Uncharacterized protein</fullName>
    </submittedName>
</protein>
<dbReference type="InterPro" id="IPR011042">
    <property type="entry name" value="6-blade_b-propeller_TolB-like"/>
</dbReference>
<gene>
    <name evidence="3" type="ORF">PEVE_00013205</name>
</gene>
<dbReference type="PROSITE" id="PS51125">
    <property type="entry name" value="NHL"/>
    <property type="match status" value="1"/>
</dbReference>
<keyword evidence="4" id="KW-1185">Reference proteome</keyword>
<sequence>MFGFDGNFLREIALKGNPYSLAFTESGDLLFRVSLDLLNSRTALFTENGQFIRCIGDEDVKDPLYVSVISDGRIITSDISDKRIKVLTTDGKNSLRSFKAPDCDETPVCVVYHQEKFFASFSSVCRVMVFNEAGEYLHDIGSEGSGDGEFSNPTGLAIDKFSRLIVCDAGNKRLQLFTLEGKYITQIAGRFFKGGRPRYAVISNTGYLFVTDSYRDCVYVFH</sequence>
<keyword evidence="1" id="KW-0677">Repeat</keyword>
<reference evidence="3 4" key="1">
    <citation type="submission" date="2022-05" db="EMBL/GenBank/DDBJ databases">
        <authorList>
            <consortium name="Genoscope - CEA"/>
            <person name="William W."/>
        </authorList>
    </citation>
    <scope>NUCLEOTIDE SEQUENCE [LARGE SCALE GENOMIC DNA]</scope>
</reference>
<comment type="caution">
    <text evidence="3">The sequence shown here is derived from an EMBL/GenBank/DDBJ whole genome shotgun (WGS) entry which is preliminary data.</text>
</comment>
<organism evidence="3 4">
    <name type="scientific">Porites evermanni</name>
    <dbReference type="NCBI Taxonomy" id="104178"/>
    <lineage>
        <taxon>Eukaryota</taxon>
        <taxon>Metazoa</taxon>
        <taxon>Cnidaria</taxon>
        <taxon>Anthozoa</taxon>
        <taxon>Hexacorallia</taxon>
        <taxon>Scleractinia</taxon>
        <taxon>Fungiina</taxon>
        <taxon>Poritidae</taxon>
        <taxon>Porites</taxon>
    </lineage>
</organism>
<evidence type="ECO:0000256" key="1">
    <source>
        <dbReference type="ARBA" id="ARBA00022737"/>
    </source>
</evidence>
<accession>A0ABN8RS10</accession>
<dbReference type="CDD" id="cd05819">
    <property type="entry name" value="NHL"/>
    <property type="match status" value="1"/>
</dbReference>
<proteinExistence type="predicted"/>
<evidence type="ECO:0000313" key="3">
    <source>
        <dbReference type="EMBL" id="CAH3180955.1"/>
    </source>
</evidence>
<dbReference type="PANTHER" id="PTHR24104:SF57">
    <property type="entry name" value="BEE-MILK PROTEIN"/>
    <property type="match status" value="1"/>
</dbReference>
<dbReference type="Pfam" id="PF17170">
    <property type="entry name" value="DUF5128"/>
    <property type="match status" value="1"/>
</dbReference>
<evidence type="ECO:0000256" key="2">
    <source>
        <dbReference type="PROSITE-ProRule" id="PRU00504"/>
    </source>
</evidence>